<evidence type="ECO:0000313" key="1">
    <source>
        <dbReference type="EMBL" id="GFY40301.1"/>
    </source>
</evidence>
<sequence>MISCNRSVPTLQQMSLVVIAVKICNDPEIKALMKIYGPVSFVIPSRVIRIFLNKEPPESSSRQMYRLYFKEKKNIVADISAYFGTMNYCTPFDGSYFNIYGVPASDIPSRKWEELVSRNISSLGLPNIMKNELVPLIRCICLEIDKWKKYHEDSFNFDIVYIQTYFCWNAQGKIDRRKTAKSLINDESLPISERFGLACHYCFVSDVISLCEKMYSIEGYNSEHVDEHDCQQLSLEYMRENTVEFSTRICNFSMSNTQHLRTFFALLPPTEKLEWYKYFLNLKILGYEDLHACLSLLEKNDQEFILRKYSSKILQYYLVWPLQNEFLNVTKNVWPYMSIENYIDILHFITYQRIMIEWKDFDYVWLLKEFWEQTPNNFKELVKKDEIYQIVLPVINCEPYKRFQNEVILENYKWNILKFQHIGFNYEIRRKLVSMDSVRFS</sequence>
<name>A0A8X6WUZ4_9ARAC</name>
<accession>A0A8X6WUZ4</accession>
<reference evidence="1" key="1">
    <citation type="submission" date="2020-08" db="EMBL/GenBank/DDBJ databases">
        <title>Multicomponent nature underlies the extraordinary mechanical properties of spider dragline silk.</title>
        <authorList>
            <person name="Kono N."/>
            <person name="Nakamura H."/>
            <person name="Mori M."/>
            <person name="Yoshida Y."/>
            <person name="Ohtoshi R."/>
            <person name="Malay A.D."/>
            <person name="Moran D.A.P."/>
            <person name="Tomita M."/>
            <person name="Numata K."/>
            <person name="Arakawa K."/>
        </authorList>
    </citation>
    <scope>NUCLEOTIDE SEQUENCE</scope>
</reference>
<protein>
    <submittedName>
        <fullName evidence="1">Uncharacterized protein</fullName>
    </submittedName>
</protein>
<gene>
    <name evidence="1" type="primary">NCL1_41559</name>
    <name evidence="1" type="ORF">TNIN_91011</name>
</gene>
<proteinExistence type="predicted"/>
<comment type="caution">
    <text evidence="1">The sequence shown here is derived from an EMBL/GenBank/DDBJ whole genome shotgun (WGS) entry which is preliminary data.</text>
</comment>
<dbReference type="OrthoDB" id="6407690at2759"/>
<organism evidence="1 2">
    <name type="scientific">Trichonephila inaurata madagascariensis</name>
    <dbReference type="NCBI Taxonomy" id="2747483"/>
    <lineage>
        <taxon>Eukaryota</taxon>
        <taxon>Metazoa</taxon>
        <taxon>Ecdysozoa</taxon>
        <taxon>Arthropoda</taxon>
        <taxon>Chelicerata</taxon>
        <taxon>Arachnida</taxon>
        <taxon>Araneae</taxon>
        <taxon>Araneomorphae</taxon>
        <taxon>Entelegynae</taxon>
        <taxon>Araneoidea</taxon>
        <taxon>Nephilidae</taxon>
        <taxon>Trichonephila</taxon>
        <taxon>Trichonephila inaurata</taxon>
    </lineage>
</organism>
<dbReference type="Proteomes" id="UP000886998">
    <property type="component" value="Unassembled WGS sequence"/>
</dbReference>
<evidence type="ECO:0000313" key="2">
    <source>
        <dbReference type="Proteomes" id="UP000886998"/>
    </source>
</evidence>
<dbReference type="AlphaFoldDB" id="A0A8X6WUZ4"/>
<dbReference type="EMBL" id="BMAV01001820">
    <property type="protein sequence ID" value="GFY40301.1"/>
    <property type="molecule type" value="Genomic_DNA"/>
</dbReference>
<keyword evidence="2" id="KW-1185">Reference proteome</keyword>